<comment type="caution">
    <text evidence="8">The sequence shown here is derived from an EMBL/GenBank/DDBJ whole genome shotgun (WGS) entry which is preliminary data.</text>
</comment>
<evidence type="ECO:0000256" key="5">
    <source>
        <dbReference type="ARBA" id="ARBA00022842"/>
    </source>
</evidence>
<dbReference type="InterPro" id="IPR033749">
    <property type="entry name" value="Polyprenyl_synt_CS"/>
</dbReference>
<sequence>MDQAWTAESYLQTYGDQVTAYLEGLFDPNAHPTTLFQAMRYSLLAGGKRLRPVLCLAVGRACGIAETELMPVAAALELLHCYSLIHDDLPCMDDDDLRRGKPTNHRVFGEAAALLAGDALLTYAFEQLAKPLPIPADRQIRMIRALSSAAGCYGMVAGQMADIEAERSSGSMRDLEFIHMHKTARLIEASVELGGLYAGLPEPSLQALKAFGLTIGLVFQMVDDVLDVTATTEQLGKQAGSDERLGKLTYPKFLGLEATQERIEISLNRALAHLDASGVDSSLLASIARFIVVRDK</sequence>
<dbReference type="PANTHER" id="PTHR43281">
    <property type="entry name" value="FARNESYL DIPHOSPHATE SYNTHASE"/>
    <property type="match status" value="1"/>
</dbReference>
<dbReference type="Pfam" id="PF00348">
    <property type="entry name" value="polyprenyl_synt"/>
    <property type="match status" value="1"/>
</dbReference>
<dbReference type="NCBIfam" id="NF045485">
    <property type="entry name" value="FPPsyn"/>
    <property type="match status" value="1"/>
</dbReference>
<dbReference type="GO" id="GO:0004161">
    <property type="term" value="F:dimethylallyltranstransferase activity"/>
    <property type="evidence" value="ECO:0007669"/>
    <property type="project" value="UniProtKB-EC"/>
</dbReference>
<dbReference type="InterPro" id="IPR053378">
    <property type="entry name" value="Prenyl_diphosphate_synthase"/>
</dbReference>
<evidence type="ECO:0000313" key="9">
    <source>
        <dbReference type="Proteomes" id="UP001232973"/>
    </source>
</evidence>
<comment type="cofactor">
    <cofactor evidence="1">
        <name>Mg(2+)</name>
        <dbReference type="ChEBI" id="CHEBI:18420"/>
    </cofactor>
</comment>
<dbReference type="PANTHER" id="PTHR43281:SF1">
    <property type="entry name" value="FARNESYL DIPHOSPHATE SYNTHASE"/>
    <property type="match status" value="1"/>
</dbReference>
<dbReference type="Gene3D" id="1.10.600.10">
    <property type="entry name" value="Farnesyl Diphosphate Synthase"/>
    <property type="match status" value="1"/>
</dbReference>
<accession>A0ABT9XDK1</accession>
<evidence type="ECO:0000256" key="3">
    <source>
        <dbReference type="ARBA" id="ARBA00022679"/>
    </source>
</evidence>
<dbReference type="Proteomes" id="UP001232973">
    <property type="component" value="Unassembled WGS sequence"/>
</dbReference>
<dbReference type="PROSITE" id="PS00723">
    <property type="entry name" value="POLYPRENYL_SYNTHASE_1"/>
    <property type="match status" value="1"/>
</dbReference>
<evidence type="ECO:0000256" key="4">
    <source>
        <dbReference type="ARBA" id="ARBA00022723"/>
    </source>
</evidence>
<keyword evidence="4" id="KW-0479">Metal-binding</keyword>
<evidence type="ECO:0000313" key="8">
    <source>
        <dbReference type="EMBL" id="MDQ0188368.1"/>
    </source>
</evidence>
<keyword evidence="3 7" id="KW-0808">Transferase</keyword>
<evidence type="ECO:0000256" key="1">
    <source>
        <dbReference type="ARBA" id="ARBA00001946"/>
    </source>
</evidence>
<dbReference type="RefSeq" id="WP_274455774.1">
    <property type="nucleotide sequence ID" value="NZ_CP067097.1"/>
</dbReference>
<evidence type="ECO:0000256" key="2">
    <source>
        <dbReference type="ARBA" id="ARBA00006706"/>
    </source>
</evidence>
<dbReference type="SUPFAM" id="SSF48576">
    <property type="entry name" value="Terpenoid synthases"/>
    <property type="match status" value="1"/>
</dbReference>
<dbReference type="PROSITE" id="PS00444">
    <property type="entry name" value="POLYPRENYL_SYNTHASE_2"/>
    <property type="match status" value="1"/>
</dbReference>
<gene>
    <name evidence="8" type="ORF">J2S03_000172</name>
</gene>
<protein>
    <submittedName>
        <fullName evidence="8">Geranylgeranyl diphosphate synthase type II</fullName>
        <ecNumber evidence="8">2.5.1.1</ecNumber>
        <ecNumber evidence="8">2.5.1.10</ecNumber>
        <ecNumber evidence="8">2.5.1.29</ecNumber>
    </submittedName>
</protein>
<keyword evidence="6" id="KW-0414">Isoprene biosynthesis</keyword>
<comment type="similarity">
    <text evidence="2 7">Belongs to the FPP/GGPP synthase family.</text>
</comment>
<dbReference type="EC" id="2.5.1.10" evidence="8"/>
<dbReference type="GO" id="GO:0004337">
    <property type="term" value="F:(2E,6E)-farnesyl diphosphate synthase activity"/>
    <property type="evidence" value="ECO:0007669"/>
    <property type="project" value="UniProtKB-EC"/>
</dbReference>
<organism evidence="8 9">
    <name type="scientific">Alicyclobacillus cycloheptanicus</name>
    <dbReference type="NCBI Taxonomy" id="1457"/>
    <lineage>
        <taxon>Bacteria</taxon>
        <taxon>Bacillati</taxon>
        <taxon>Bacillota</taxon>
        <taxon>Bacilli</taxon>
        <taxon>Bacillales</taxon>
        <taxon>Alicyclobacillaceae</taxon>
        <taxon>Alicyclobacillus</taxon>
    </lineage>
</organism>
<dbReference type="GO" id="GO:0004311">
    <property type="term" value="F:geranylgeranyl diphosphate synthase activity"/>
    <property type="evidence" value="ECO:0007669"/>
    <property type="project" value="UniProtKB-EC"/>
</dbReference>
<dbReference type="InterPro" id="IPR000092">
    <property type="entry name" value="Polyprenyl_synt"/>
</dbReference>
<dbReference type="EMBL" id="JAUSTP010000001">
    <property type="protein sequence ID" value="MDQ0188368.1"/>
    <property type="molecule type" value="Genomic_DNA"/>
</dbReference>
<evidence type="ECO:0000256" key="6">
    <source>
        <dbReference type="ARBA" id="ARBA00023229"/>
    </source>
</evidence>
<reference evidence="8 9" key="1">
    <citation type="submission" date="2023-07" db="EMBL/GenBank/DDBJ databases">
        <title>Genomic Encyclopedia of Type Strains, Phase IV (KMG-IV): sequencing the most valuable type-strain genomes for metagenomic binning, comparative biology and taxonomic classification.</title>
        <authorList>
            <person name="Goeker M."/>
        </authorList>
    </citation>
    <scope>NUCLEOTIDE SEQUENCE [LARGE SCALE GENOMIC DNA]</scope>
    <source>
        <strain evidence="8 9">DSM 4006</strain>
    </source>
</reference>
<proteinExistence type="inferred from homology"/>
<dbReference type="EC" id="2.5.1.1" evidence="8"/>
<keyword evidence="5" id="KW-0460">Magnesium</keyword>
<keyword evidence="9" id="KW-1185">Reference proteome</keyword>
<dbReference type="EC" id="2.5.1.29" evidence="8"/>
<dbReference type="InterPro" id="IPR008949">
    <property type="entry name" value="Isoprenoid_synthase_dom_sf"/>
</dbReference>
<evidence type="ECO:0000256" key="7">
    <source>
        <dbReference type="RuleBase" id="RU004466"/>
    </source>
</evidence>
<dbReference type="SFLD" id="SFLDS00005">
    <property type="entry name" value="Isoprenoid_Synthase_Type_I"/>
    <property type="match status" value="1"/>
</dbReference>
<dbReference type="CDD" id="cd00685">
    <property type="entry name" value="Trans_IPPS_HT"/>
    <property type="match status" value="1"/>
</dbReference>
<name>A0ABT9XDK1_9BACL</name>
<dbReference type="SFLD" id="SFLDG01017">
    <property type="entry name" value="Polyprenyl_Transferase_Like"/>
    <property type="match status" value="1"/>
</dbReference>